<dbReference type="AlphaFoldDB" id="G6YFF4"/>
<evidence type="ECO:0000313" key="2">
    <source>
        <dbReference type="Proteomes" id="UP000002949"/>
    </source>
</evidence>
<gene>
    <name evidence="1" type="ORF">MEA186_23516</name>
</gene>
<dbReference type="EMBL" id="AGSN01000157">
    <property type="protein sequence ID" value="EHH09542.1"/>
    <property type="molecule type" value="Genomic_DNA"/>
</dbReference>
<protein>
    <recommendedName>
        <fullName evidence="3">DUF768 domain-containing protein</fullName>
    </recommendedName>
</protein>
<name>G6YFF4_9HYPH</name>
<dbReference type="KEGG" id="mamo:A6B35_25375"/>
<evidence type="ECO:0000313" key="1">
    <source>
        <dbReference type="EMBL" id="EHH09542.1"/>
    </source>
</evidence>
<dbReference type="PATRIC" id="fig|1082933.3.peg.4572"/>
<dbReference type="Proteomes" id="UP000002949">
    <property type="component" value="Unassembled WGS sequence"/>
</dbReference>
<sequence>MERWLVDNVPDLVGADVMSAGKATAKLFADAEKLGIEGEEIAEETGTGSVYETILAAVVHYHRPRMAD</sequence>
<dbReference type="RefSeq" id="WP_006204401.1">
    <property type="nucleotide sequence ID" value="NZ_AGSN01000157.1"/>
</dbReference>
<organism evidence="1 2">
    <name type="scientific">Mesorhizobium amorphae CCNWGS0123</name>
    <dbReference type="NCBI Taxonomy" id="1082933"/>
    <lineage>
        <taxon>Bacteria</taxon>
        <taxon>Pseudomonadati</taxon>
        <taxon>Pseudomonadota</taxon>
        <taxon>Alphaproteobacteria</taxon>
        <taxon>Hyphomicrobiales</taxon>
        <taxon>Phyllobacteriaceae</taxon>
        <taxon>Mesorhizobium</taxon>
    </lineage>
</organism>
<evidence type="ECO:0008006" key="3">
    <source>
        <dbReference type="Google" id="ProtNLM"/>
    </source>
</evidence>
<reference evidence="1 2" key="1">
    <citation type="journal article" date="2012" name="J. Bacteriol.">
        <title>Draft Genome Sequence of Plant Growth-Promoting Rhizobium Mesorhizobium amorphae, Isolated from Zinc-Lead Mine Tailings.</title>
        <authorList>
            <person name="Hao X."/>
            <person name="Lin Y."/>
            <person name="Johnstone L."/>
            <person name="Baltrus D.A."/>
            <person name="Miller S.J."/>
            <person name="Wei G."/>
            <person name="Rensing C."/>
        </authorList>
    </citation>
    <scope>NUCLEOTIDE SEQUENCE [LARGE SCALE GENOMIC DNA]</scope>
    <source>
        <strain evidence="1 2">CCNWGS0123</strain>
    </source>
</reference>
<proteinExistence type="predicted"/>
<accession>G6YFF4</accession>
<keyword evidence="2" id="KW-1185">Reference proteome</keyword>